<proteinExistence type="predicted"/>
<sequence length="717" mass="83091">TDGFVLPTEVFLLWLKGSATTFQCSKLLRKFLRFLCQPLLTISDNDFTPFLNIMNEWYAKDTSNKIKAVFKARMKKGMRCSGSIPYGYKRTKEDKQQLLVDEPAAEVVRKIYRLACQGLGMTAIAEQLSAEKVLIPSAYAAKYFPENCRHNEMTDPYRWTATTVGYILDRQEYLGHTVLGKSICENFKTKQRRAATADELMIFPNTHEAIVDQDTWDIAHKLRVRKRPKAANGTYTHRLSGLIYCADCGARMGFCGSENGKHYDSSHAFQCGNYRSTTNQCASHFVRASVLETVILKAIQAVSRYALENEAEFVADLQSVWDENKAKSEDTGQHELEEARKRVAELDAMIQNLYESSMKGVLPERQAQRMIQQYDEEQILLERRMQELENQIRQESVKKADTERFLVLVKKYRDCHELTDAMLYSFIDRVEVHEATGGRTIYRKQSIDVYFNFIGSYYPPCETVSEEERIAAIDAEQLRKKQEKGKRASERQQQKLKALREAAKAGDPEAVAKYEEHLRKQRERNHRYRQQVQEARAADPDHLRQLDEKQRLKQEKLLEKERRRSERSAQRAKLTRTELKEKAKTDPEAAEKWAALKAREAEARQRKKEREEARMAADPEYAAMMAERKAEYERTRAAKRKTEHDALVERAKTDPEAARQLAEQRKYQSEATVRSYQKMKAAAEAGDPEAVKRYEAHLVKRREDYHKKKAQQEAISA</sequence>
<evidence type="ECO:0000256" key="4">
    <source>
        <dbReference type="SAM" id="MobiDB-lite"/>
    </source>
</evidence>
<protein>
    <submittedName>
        <fullName evidence="6">Recombinase family protein</fullName>
    </submittedName>
</protein>
<evidence type="ECO:0000259" key="5">
    <source>
        <dbReference type="PROSITE" id="PS51737"/>
    </source>
</evidence>
<keyword evidence="1" id="KW-0238">DNA-binding</keyword>
<feature type="compositionally biased region" description="Basic and acidic residues" evidence="4">
    <location>
        <begin position="480"/>
        <end position="518"/>
    </location>
</feature>
<feature type="compositionally biased region" description="Basic residues" evidence="4">
    <location>
        <begin position="519"/>
        <end position="529"/>
    </location>
</feature>
<evidence type="ECO:0000256" key="2">
    <source>
        <dbReference type="ARBA" id="ARBA00023172"/>
    </source>
</evidence>
<dbReference type="EMBL" id="JAHLFH010000031">
    <property type="protein sequence ID" value="MBU3819107.1"/>
    <property type="molecule type" value="Genomic_DNA"/>
</dbReference>
<evidence type="ECO:0000256" key="3">
    <source>
        <dbReference type="SAM" id="Coils"/>
    </source>
</evidence>
<feature type="domain" description="Recombinase" evidence="5">
    <location>
        <begin position="85"/>
        <end position="229"/>
    </location>
</feature>
<dbReference type="GO" id="GO:0000150">
    <property type="term" value="F:DNA strand exchange activity"/>
    <property type="evidence" value="ECO:0007669"/>
    <property type="project" value="InterPro"/>
</dbReference>
<feature type="compositionally biased region" description="Basic and acidic residues" evidence="4">
    <location>
        <begin position="637"/>
        <end position="668"/>
    </location>
</feature>
<dbReference type="Pfam" id="PF07508">
    <property type="entry name" value="Recombinase"/>
    <property type="match status" value="1"/>
</dbReference>
<comment type="caution">
    <text evidence="6">The sequence shown here is derived from an EMBL/GenBank/DDBJ whole genome shotgun (WGS) entry which is preliminary data.</text>
</comment>
<dbReference type="PANTHER" id="PTHR30461">
    <property type="entry name" value="DNA-INVERTASE FROM LAMBDOID PROPHAGE"/>
    <property type="match status" value="1"/>
</dbReference>
<dbReference type="AlphaFoldDB" id="A0A9E2KK95"/>
<evidence type="ECO:0000313" key="6">
    <source>
        <dbReference type="EMBL" id="MBU3819107.1"/>
    </source>
</evidence>
<dbReference type="InterPro" id="IPR011109">
    <property type="entry name" value="DNA_bind_recombinase_dom"/>
</dbReference>
<feature type="compositionally biased region" description="Basic and acidic residues" evidence="4">
    <location>
        <begin position="597"/>
        <end position="617"/>
    </location>
</feature>
<reference evidence="6" key="1">
    <citation type="journal article" date="2021" name="PeerJ">
        <title>Extensive microbial diversity within the chicken gut microbiome revealed by metagenomics and culture.</title>
        <authorList>
            <person name="Gilroy R."/>
            <person name="Ravi A."/>
            <person name="Getino M."/>
            <person name="Pursley I."/>
            <person name="Horton D.L."/>
            <person name="Alikhan N.F."/>
            <person name="Baker D."/>
            <person name="Gharbi K."/>
            <person name="Hall N."/>
            <person name="Watson M."/>
            <person name="Adriaenssens E.M."/>
            <person name="Foster-Nyarko E."/>
            <person name="Jarju S."/>
            <person name="Secka A."/>
            <person name="Antonio M."/>
            <person name="Oren A."/>
            <person name="Chaudhuri R.R."/>
            <person name="La Ragione R."/>
            <person name="Hildebrand F."/>
            <person name="Pallen M.J."/>
        </authorList>
    </citation>
    <scope>NUCLEOTIDE SEQUENCE</scope>
    <source>
        <strain evidence="6">742</strain>
    </source>
</reference>
<feature type="region of interest" description="Disordered" evidence="4">
    <location>
        <begin position="637"/>
        <end position="670"/>
    </location>
</feature>
<evidence type="ECO:0000313" key="7">
    <source>
        <dbReference type="Proteomes" id="UP000824178"/>
    </source>
</evidence>
<reference evidence="6" key="2">
    <citation type="submission" date="2021-04" db="EMBL/GenBank/DDBJ databases">
        <authorList>
            <person name="Gilroy R."/>
        </authorList>
    </citation>
    <scope>NUCLEOTIDE SEQUENCE</scope>
    <source>
        <strain evidence="6">742</strain>
    </source>
</reference>
<name>A0A9E2KK95_9FIRM</name>
<dbReference type="PROSITE" id="PS51737">
    <property type="entry name" value="RECOMBINASE_DNA_BIND"/>
    <property type="match status" value="1"/>
</dbReference>
<feature type="region of interest" description="Disordered" evidence="4">
    <location>
        <begin position="480"/>
        <end position="621"/>
    </location>
</feature>
<dbReference type="PANTHER" id="PTHR30461:SF2">
    <property type="entry name" value="SERINE RECOMBINASE PINE-RELATED"/>
    <property type="match status" value="1"/>
</dbReference>
<keyword evidence="2" id="KW-0233">DNA recombination</keyword>
<keyword evidence="3" id="KW-0175">Coiled coil</keyword>
<accession>A0A9E2KK95</accession>
<dbReference type="InterPro" id="IPR050639">
    <property type="entry name" value="SSR_resolvase"/>
</dbReference>
<organism evidence="6 7">
    <name type="scientific">Candidatus Faecalibacterium intestinavium</name>
    <dbReference type="NCBI Taxonomy" id="2838580"/>
    <lineage>
        <taxon>Bacteria</taxon>
        <taxon>Bacillati</taxon>
        <taxon>Bacillota</taxon>
        <taxon>Clostridia</taxon>
        <taxon>Eubacteriales</taxon>
        <taxon>Oscillospiraceae</taxon>
        <taxon>Faecalibacterium</taxon>
    </lineage>
</organism>
<dbReference type="Pfam" id="PF13408">
    <property type="entry name" value="Zn_ribbon_recom"/>
    <property type="match status" value="1"/>
</dbReference>
<dbReference type="Pfam" id="PF14287">
    <property type="entry name" value="DUF4368"/>
    <property type="match status" value="1"/>
</dbReference>
<evidence type="ECO:0000256" key="1">
    <source>
        <dbReference type="ARBA" id="ARBA00023125"/>
    </source>
</evidence>
<dbReference type="InterPro" id="IPR025827">
    <property type="entry name" value="Zn_ribbon_recom_dom"/>
</dbReference>
<feature type="non-terminal residue" evidence="6">
    <location>
        <position position="1"/>
    </location>
</feature>
<feature type="coiled-coil region" evidence="3">
    <location>
        <begin position="336"/>
        <end position="405"/>
    </location>
</feature>
<dbReference type="InterPro" id="IPR025378">
    <property type="entry name" value="DUF4368"/>
</dbReference>
<dbReference type="Proteomes" id="UP000824178">
    <property type="component" value="Unassembled WGS sequence"/>
</dbReference>
<dbReference type="InterPro" id="IPR038109">
    <property type="entry name" value="DNA_bind_recomb_sf"/>
</dbReference>
<dbReference type="GO" id="GO:0003677">
    <property type="term" value="F:DNA binding"/>
    <property type="evidence" value="ECO:0007669"/>
    <property type="project" value="UniProtKB-KW"/>
</dbReference>
<dbReference type="Gene3D" id="3.90.1750.20">
    <property type="entry name" value="Putative Large Serine Recombinase, Chain B, Domain 2"/>
    <property type="match status" value="1"/>
</dbReference>
<gene>
    <name evidence="6" type="ORF">H9864_01840</name>
</gene>
<feature type="compositionally biased region" description="Basic and acidic residues" evidence="4">
    <location>
        <begin position="536"/>
        <end position="591"/>
    </location>
</feature>